<evidence type="ECO:0000313" key="2">
    <source>
        <dbReference type="Proteomes" id="UP000814140"/>
    </source>
</evidence>
<reference evidence="1" key="2">
    <citation type="journal article" date="2022" name="New Phytol.">
        <title>Evolutionary transition to the ectomycorrhizal habit in the genomes of a hyperdiverse lineage of mushroom-forming fungi.</title>
        <authorList>
            <person name="Looney B."/>
            <person name="Miyauchi S."/>
            <person name="Morin E."/>
            <person name="Drula E."/>
            <person name="Courty P.E."/>
            <person name="Kohler A."/>
            <person name="Kuo A."/>
            <person name="LaButti K."/>
            <person name="Pangilinan J."/>
            <person name="Lipzen A."/>
            <person name="Riley R."/>
            <person name="Andreopoulos W."/>
            <person name="He G."/>
            <person name="Johnson J."/>
            <person name="Nolan M."/>
            <person name="Tritt A."/>
            <person name="Barry K.W."/>
            <person name="Grigoriev I.V."/>
            <person name="Nagy L.G."/>
            <person name="Hibbett D."/>
            <person name="Henrissat B."/>
            <person name="Matheny P.B."/>
            <person name="Labbe J."/>
            <person name="Martin F.M."/>
        </authorList>
    </citation>
    <scope>NUCLEOTIDE SEQUENCE</scope>
    <source>
        <strain evidence="1">HHB10654</strain>
    </source>
</reference>
<reference evidence="1" key="1">
    <citation type="submission" date="2021-03" db="EMBL/GenBank/DDBJ databases">
        <authorList>
            <consortium name="DOE Joint Genome Institute"/>
            <person name="Ahrendt S."/>
            <person name="Looney B.P."/>
            <person name="Miyauchi S."/>
            <person name="Morin E."/>
            <person name="Drula E."/>
            <person name="Courty P.E."/>
            <person name="Chicoki N."/>
            <person name="Fauchery L."/>
            <person name="Kohler A."/>
            <person name="Kuo A."/>
            <person name="Labutti K."/>
            <person name="Pangilinan J."/>
            <person name="Lipzen A."/>
            <person name="Riley R."/>
            <person name="Andreopoulos W."/>
            <person name="He G."/>
            <person name="Johnson J."/>
            <person name="Barry K.W."/>
            <person name="Grigoriev I.V."/>
            <person name="Nagy L."/>
            <person name="Hibbett D."/>
            <person name="Henrissat B."/>
            <person name="Matheny P.B."/>
            <person name="Labbe J."/>
            <person name="Martin F."/>
        </authorList>
    </citation>
    <scope>NUCLEOTIDE SEQUENCE</scope>
    <source>
        <strain evidence="1">HHB10654</strain>
    </source>
</reference>
<name>A0ACB8T3T3_9AGAM</name>
<sequence>MPSLPEDVLIEILEWVYRASQTKKIDYPTLCAASLVCRSWQPLTQRLLFRRVQQRHGDVHLLIDIFQQNRSLGQHVRALTVQSDNALDTTTLLEFCPYIIELKLKGPWSRSLSYRLDHVTSRLRALDLHIAVLDVGHNLDVSALLQLWPSVQFLLLSSGYRRAWSHHPSTSLRGLKITATLFYSRVIDTIIPSNLDTLREIEVDDDIPFQPLTPPITRLLTRVGPRLTSLSGPYPPHVGLHEHLGSLEQVIFCALPNTPYTFPKHVRHVGYHRHETGEPFEISELPKFLVALEILPHLQLVTVTRALQEDVLATLETMCRPRGVEFFVYPDAESFRRSRNVDWI</sequence>
<proteinExistence type="predicted"/>
<accession>A0ACB8T3T3</accession>
<protein>
    <submittedName>
        <fullName evidence="1">Uncharacterized protein</fullName>
    </submittedName>
</protein>
<comment type="caution">
    <text evidence="1">The sequence shown here is derived from an EMBL/GenBank/DDBJ whole genome shotgun (WGS) entry which is preliminary data.</text>
</comment>
<keyword evidence="2" id="KW-1185">Reference proteome</keyword>
<gene>
    <name evidence="1" type="ORF">BV25DRAFT_1824714</name>
</gene>
<organism evidence="1 2">
    <name type="scientific">Artomyces pyxidatus</name>
    <dbReference type="NCBI Taxonomy" id="48021"/>
    <lineage>
        <taxon>Eukaryota</taxon>
        <taxon>Fungi</taxon>
        <taxon>Dikarya</taxon>
        <taxon>Basidiomycota</taxon>
        <taxon>Agaricomycotina</taxon>
        <taxon>Agaricomycetes</taxon>
        <taxon>Russulales</taxon>
        <taxon>Auriscalpiaceae</taxon>
        <taxon>Artomyces</taxon>
    </lineage>
</organism>
<dbReference type="EMBL" id="MU277204">
    <property type="protein sequence ID" value="KAI0063152.1"/>
    <property type="molecule type" value="Genomic_DNA"/>
</dbReference>
<dbReference type="Proteomes" id="UP000814140">
    <property type="component" value="Unassembled WGS sequence"/>
</dbReference>
<evidence type="ECO:0000313" key="1">
    <source>
        <dbReference type="EMBL" id="KAI0063152.1"/>
    </source>
</evidence>